<name>A0A4C1UBX6_EUMVA</name>
<gene>
    <name evidence="2" type="ORF">EVAR_80244_1</name>
</gene>
<comment type="caution">
    <text evidence="2">The sequence shown here is derived from an EMBL/GenBank/DDBJ whole genome shotgun (WGS) entry which is preliminary data.</text>
</comment>
<feature type="region of interest" description="Disordered" evidence="1">
    <location>
        <begin position="124"/>
        <end position="143"/>
    </location>
</feature>
<protein>
    <submittedName>
        <fullName evidence="2">Uncharacterized protein</fullName>
    </submittedName>
</protein>
<dbReference type="OrthoDB" id="6159421at2759"/>
<dbReference type="EMBL" id="BGZK01000152">
    <property type="protein sequence ID" value="GBP23627.1"/>
    <property type="molecule type" value="Genomic_DNA"/>
</dbReference>
<proteinExistence type="predicted"/>
<dbReference type="AlphaFoldDB" id="A0A4C1UBX6"/>
<sequence>MANRGLLRSRTVASDLQREHALQLIRNDAENIGATSTSVISKPLEADTLISYSQHDLNTLKTAPHLAQDKATNTIKLPAETTQELVDKLKKTPFSIIMDETTDGNTKEDQKPLPEDTDMVNISSSESQLQTISKPTPSQSASRNKIVVLESELNSLLLARDAGIASNEAIKKYQR</sequence>
<evidence type="ECO:0000313" key="3">
    <source>
        <dbReference type="Proteomes" id="UP000299102"/>
    </source>
</evidence>
<accession>A0A4C1UBX6</accession>
<dbReference type="Proteomes" id="UP000299102">
    <property type="component" value="Unassembled WGS sequence"/>
</dbReference>
<organism evidence="2 3">
    <name type="scientific">Eumeta variegata</name>
    <name type="common">Bagworm moth</name>
    <name type="synonym">Eumeta japonica</name>
    <dbReference type="NCBI Taxonomy" id="151549"/>
    <lineage>
        <taxon>Eukaryota</taxon>
        <taxon>Metazoa</taxon>
        <taxon>Ecdysozoa</taxon>
        <taxon>Arthropoda</taxon>
        <taxon>Hexapoda</taxon>
        <taxon>Insecta</taxon>
        <taxon>Pterygota</taxon>
        <taxon>Neoptera</taxon>
        <taxon>Endopterygota</taxon>
        <taxon>Lepidoptera</taxon>
        <taxon>Glossata</taxon>
        <taxon>Ditrysia</taxon>
        <taxon>Tineoidea</taxon>
        <taxon>Psychidae</taxon>
        <taxon>Oiketicinae</taxon>
        <taxon>Eumeta</taxon>
    </lineage>
</organism>
<evidence type="ECO:0000256" key="1">
    <source>
        <dbReference type="SAM" id="MobiDB-lite"/>
    </source>
</evidence>
<evidence type="ECO:0000313" key="2">
    <source>
        <dbReference type="EMBL" id="GBP23627.1"/>
    </source>
</evidence>
<reference evidence="2 3" key="1">
    <citation type="journal article" date="2019" name="Commun. Biol.">
        <title>The bagworm genome reveals a unique fibroin gene that provides high tensile strength.</title>
        <authorList>
            <person name="Kono N."/>
            <person name="Nakamura H."/>
            <person name="Ohtoshi R."/>
            <person name="Tomita M."/>
            <person name="Numata K."/>
            <person name="Arakawa K."/>
        </authorList>
    </citation>
    <scope>NUCLEOTIDE SEQUENCE [LARGE SCALE GENOMIC DNA]</scope>
</reference>
<keyword evidence="3" id="KW-1185">Reference proteome</keyword>